<sequence length="59" mass="6873">MIQQTRNMETLAMLIFVVNAQDYHLTVVYSKRQKGRIVKLSAMTLRINCVKQTINSNLF</sequence>
<keyword evidence="2" id="KW-1185">Reference proteome</keyword>
<dbReference type="Proteomes" id="UP000672027">
    <property type="component" value="Chromosome"/>
</dbReference>
<proteinExistence type="predicted"/>
<evidence type="ECO:0000313" key="2">
    <source>
        <dbReference type="Proteomes" id="UP000672027"/>
    </source>
</evidence>
<protein>
    <submittedName>
        <fullName evidence="1">Uncharacterized protein</fullName>
    </submittedName>
</protein>
<gene>
    <name evidence="1" type="ORF">J8380_11555</name>
</gene>
<evidence type="ECO:0000313" key="1">
    <source>
        <dbReference type="EMBL" id="QTR48914.1"/>
    </source>
</evidence>
<name>A0ABX7X516_9GAMM</name>
<organism evidence="1 2">
    <name type="scientific">Candidatus Thiothrix anitrata</name>
    <dbReference type="NCBI Taxonomy" id="2823902"/>
    <lineage>
        <taxon>Bacteria</taxon>
        <taxon>Pseudomonadati</taxon>
        <taxon>Pseudomonadota</taxon>
        <taxon>Gammaproteobacteria</taxon>
        <taxon>Thiotrichales</taxon>
        <taxon>Thiotrichaceae</taxon>
        <taxon>Thiothrix</taxon>
    </lineage>
</organism>
<dbReference type="RefSeq" id="WP_210225784.1">
    <property type="nucleotide sequence ID" value="NZ_CP072800.1"/>
</dbReference>
<accession>A0ABX7X516</accession>
<dbReference type="EMBL" id="CP072800">
    <property type="protein sequence ID" value="QTR48914.1"/>
    <property type="molecule type" value="Genomic_DNA"/>
</dbReference>
<reference evidence="1 2" key="1">
    <citation type="submission" date="2021-04" db="EMBL/GenBank/DDBJ databases">
        <title>Genomics, taxonomy and metabolism of representatives of sulfur bacteria of the genus Thiothrix: Thiothrix fructosivorans QT, Thiothrix unzii A1T and three new species, Thiothrix subterranea sp. nov., Thiothrix litoralis sp. nov. and 'Candidatus Thiothrix anitrata' sp. nov.</title>
        <authorList>
            <person name="Ravin N.V."/>
            <person name="Smolyakov D."/>
            <person name="Rudenko T.S."/>
            <person name="Mardanov A.V."/>
            <person name="Beletsky A.V."/>
            <person name="Markov N.D."/>
            <person name="Fomenkov A.I."/>
            <person name="Roberts R.J."/>
            <person name="Karnachuk O.V."/>
            <person name="Novikov A."/>
            <person name="Grabovich M.Y."/>
        </authorList>
    </citation>
    <scope>NUCLEOTIDE SEQUENCE [LARGE SCALE GENOMIC DNA]</scope>
    <source>
        <strain evidence="1 2">A52</strain>
    </source>
</reference>